<dbReference type="KEGG" id="gtt:GUITHDRAFT_161025"/>
<dbReference type="EnsemblProtists" id="EKX53355">
    <property type="protein sequence ID" value="EKX53355"/>
    <property type="gene ID" value="GUITHDRAFT_161025"/>
</dbReference>
<dbReference type="HOGENOM" id="CLU_781791_0_0_1"/>
<dbReference type="PaxDb" id="55529-EKX53355"/>
<gene>
    <name evidence="2" type="ORF">GUITHDRAFT_161025</name>
</gene>
<keyword evidence="4" id="KW-1185">Reference proteome</keyword>
<dbReference type="eggNOG" id="ENOG502SXCM">
    <property type="taxonomic scope" value="Eukaryota"/>
</dbReference>
<reference evidence="3" key="3">
    <citation type="submission" date="2016-03" db="UniProtKB">
        <authorList>
            <consortium name="EnsemblProtists"/>
        </authorList>
    </citation>
    <scope>IDENTIFICATION</scope>
</reference>
<dbReference type="AlphaFoldDB" id="L1JYT1"/>
<dbReference type="GeneID" id="17310151"/>
<protein>
    <submittedName>
        <fullName evidence="2 3">Uncharacterized protein</fullName>
    </submittedName>
</protein>
<evidence type="ECO:0000313" key="3">
    <source>
        <dbReference type="EnsemblProtists" id="EKX53355"/>
    </source>
</evidence>
<feature type="signal peptide" evidence="1">
    <location>
        <begin position="1"/>
        <end position="18"/>
    </location>
</feature>
<dbReference type="OrthoDB" id="6334211at2759"/>
<evidence type="ECO:0000313" key="2">
    <source>
        <dbReference type="EMBL" id="EKX53355.1"/>
    </source>
</evidence>
<dbReference type="RefSeq" id="XP_005840335.1">
    <property type="nucleotide sequence ID" value="XM_005840278.1"/>
</dbReference>
<reference evidence="2 4" key="1">
    <citation type="journal article" date="2012" name="Nature">
        <title>Algal genomes reveal evolutionary mosaicism and the fate of nucleomorphs.</title>
        <authorList>
            <consortium name="DOE Joint Genome Institute"/>
            <person name="Curtis B.A."/>
            <person name="Tanifuji G."/>
            <person name="Burki F."/>
            <person name="Gruber A."/>
            <person name="Irimia M."/>
            <person name="Maruyama S."/>
            <person name="Arias M.C."/>
            <person name="Ball S.G."/>
            <person name="Gile G.H."/>
            <person name="Hirakawa Y."/>
            <person name="Hopkins J.F."/>
            <person name="Kuo A."/>
            <person name="Rensing S.A."/>
            <person name="Schmutz J."/>
            <person name="Symeonidi A."/>
            <person name="Elias M."/>
            <person name="Eveleigh R.J."/>
            <person name="Herman E.K."/>
            <person name="Klute M.J."/>
            <person name="Nakayama T."/>
            <person name="Obornik M."/>
            <person name="Reyes-Prieto A."/>
            <person name="Armbrust E.V."/>
            <person name="Aves S.J."/>
            <person name="Beiko R.G."/>
            <person name="Coutinho P."/>
            <person name="Dacks J.B."/>
            <person name="Durnford D.G."/>
            <person name="Fast N.M."/>
            <person name="Green B.R."/>
            <person name="Grisdale C.J."/>
            <person name="Hempel F."/>
            <person name="Henrissat B."/>
            <person name="Hoppner M.P."/>
            <person name="Ishida K."/>
            <person name="Kim E."/>
            <person name="Koreny L."/>
            <person name="Kroth P.G."/>
            <person name="Liu Y."/>
            <person name="Malik S.B."/>
            <person name="Maier U.G."/>
            <person name="McRose D."/>
            <person name="Mock T."/>
            <person name="Neilson J.A."/>
            <person name="Onodera N.T."/>
            <person name="Poole A.M."/>
            <person name="Pritham E.J."/>
            <person name="Richards T.A."/>
            <person name="Rocap G."/>
            <person name="Roy S.W."/>
            <person name="Sarai C."/>
            <person name="Schaack S."/>
            <person name="Shirato S."/>
            <person name="Slamovits C.H."/>
            <person name="Spencer D.F."/>
            <person name="Suzuki S."/>
            <person name="Worden A.Z."/>
            <person name="Zauner S."/>
            <person name="Barry K."/>
            <person name="Bell C."/>
            <person name="Bharti A.K."/>
            <person name="Crow J.A."/>
            <person name="Grimwood J."/>
            <person name="Kramer R."/>
            <person name="Lindquist E."/>
            <person name="Lucas S."/>
            <person name="Salamov A."/>
            <person name="McFadden G.I."/>
            <person name="Lane C.E."/>
            <person name="Keeling P.J."/>
            <person name="Gray M.W."/>
            <person name="Grigoriev I.V."/>
            <person name="Archibald J.M."/>
        </authorList>
    </citation>
    <scope>NUCLEOTIDE SEQUENCE</scope>
    <source>
        <strain evidence="2 4">CCMP2712</strain>
    </source>
</reference>
<keyword evidence="1" id="KW-0732">Signal</keyword>
<dbReference type="Proteomes" id="UP000011087">
    <property type="component" value="Unassembled WGS sequence"/>
</dbReference>
<proteinExistence type="predicted"/>
<organism evidence="2">
    <name type="scientific">Guillardia theta (strain CCMP2712)</name>
    <name type="common">Cryptophyte</name>
    <dbReference type="NCBI Taxonomy" id="905079"/>
    <lineage>
        <taxon>Eukaryota</taxon>
        <taxon>Cryptophyceae</taxon>
        <taxon>Pyrenomonadales</taxon>
        <taxon>Geminigeraceae</taxon>
        <taxon>Guillardia</taxon>
    </lineage>
</organism>
<sequence>MAMVLLLSLSLMNRRCQQQPALHTMERRRPTLTCSTALSMTGGKDSDANDMSDIIDSKLKVGDIVLCPGKWANEDMVAVVENTQVGPSLYGKTYSPWRQPIKRWFDVSEIRPARAEYVEEQDAWRVENARNFGNTPVVVNETARAIGLEEYSQLKSQILVNTGALGLAGSIGLALVDQGCASSFALGALASVAYISLLAMQVEDVRPGGAQNAGLPLLSPRFFAPLALFVALYFKFTYNQDASEAMGGFPKIPPREIASAAIGFLCYKIPLLYESTKEVYASLDDAGEGLESGEHAIIRASLRSEQASQRATSSGREMNPQTTWNPFTRIRLAVEQRYKEEEARKNGSASSDDGE</sequence>
<reference evidence="4" key="2">
    <citation type="submission" date="2012-11" db="EMBL/GenBank/DDBJ databases">
        <authorList>
            <person name="Kuo A."/>
            <person name="Curtis B.A."/>
            <person name="Tanifuji G."/>
            <person name="Burki F."/>
            <person name="Gruber A."/>
            <person name="Irimia M."/>
            <person name="Maruyama S."/>
            <person name="Arias M.C."/>
            <person name="Ball S.G."/>
            <person name="Gile G.H."/>
            <person name="Hirakawa Y."/>
            <person name="Hopkins J.F."/>
            <person name="Rensing S.A."/>
            <person name="Schmutz J."/>
            <person name="Symeonidi A."/>
            <person name="Elias M."/>
            <person name="Eveleigh R.J."/>
            <person name="Herman E.K."/>
            <person name="Klute M.J."/>
            <person name="Nakayama T."/>
            <person name="Obornik M."/>
            <person name="Reyes-Prieto A."/>
            <person name="Armbrust E.V."/>
            <person name="Aves S.J."/>
            <person name="Beiko R.G."/>
            <person name="Coutinho P."/>
            <person name="Dacks J.B."/>
            <person name="Durnford D.G."/>
            <person name="Fast N.M."/>
            <person name="Green B.R."/>
            <person name="Grisdale C."/>
            <person name="Hempe F."/>
            <person name="Henrissat B."/>
            <person name="Hoppner M.P."/>
            <person name="Ishida K.-I."/>
            <person name="Kim E."/>
            <person name="Koreny L."/>
            <person name="Kroth P.G."/>
            <person name="Liu Y."/>
            <person name="Malik S.-B."/>
            <person name="Maier U.G."/>
            <person name="McRose D."/>
            <person name="Mock T."/>
            <person name="Neilson J.A."/>
            <person name="Onodera N.T."/>
            <person name="Poole A.M."/>
            <person name="Pritham E.J."/>
            <person name="Richards T.A."/>
            <person name="Rocap G."/>
            <person name="Roy S.W."/>
            <person name="Sarai C."/>
            <person name="Schaack S."/>
            <person name="Shirato S."/>
            <person name="Slamovits C.H."/>
            <person name="Spencer D.F."/>
            <person name="Suzuki S."/>
            <person name="Worden A.Z."/>
            <person name="Zauner S."/>
            <person name="Barry K."/>
            <person name="Bell C."/>
            <person name="Bharti A.K."/>
            <person name="Crow J.A."/>
            <person name="Grimwood J."/>
            <person name="Kramer R."/>
            <person name="Lindquist E."/>
            <person name="Lucas S."/>
            <person name="Salamov A."/>
            <person name="McFadden G.I."/>
            <person name="Lane C.E."/>
            <person name="Keeling P.J."/>
            <person name="Gray M.W."/>
            <person name="Grigoriev I.V."/>
            <person name="Archibald J.M."/>
        </authorList>
    </citation>
    <scope>NUCLEOTIDE SEQUENCE</scope>
    <source>
        <strain evidence="4">CCMP2712</strain>
    </source>
</reference>
<feature type="chain" id="PRO_5008772098" evidence="1">
    <location>
        <begin position="19"/>
        <end position="355"/>
    </location>
</feature>
<name>L1JYT1_GUITC</name>
<evidence type="ECO:0000256" key="1">
    <source>
        <dbReference type="SAM" id="SignalP"/>
    </source>
</evidence>
<dbReference type="EMBL" id="JH992970">
    <property type="protein sequence ID" value="EKX53355.1"/>
    <property type="molecule type" value="Genomic_DNA"/>
</dbReference>
<evidence type="ECO:0000313" key="4">
    <source>
        <dbReference type="Proteomes" id="UP000011087"/>
    </source>
</evidence>
<accession>L1JYT1</accession>